<name>A0A183IJN6_9BILA</name>
<dbReference type="GO" id="GO:0008156">
    <property type="term" value="P:negative regulation of DNA replication"/>
    <property type="evidence" value="ECO:0007669"/>
    <property type="project" value="TreeGrafter"/>
</dbReference>
<evidence type="ECO:0000313" key="8">
    <source>
        <dbReference type="EMBL" id="VDP02516.1"/>
    </source>
</evidence>
<accession>A0A183IJN6</accession>
<evidence type="ECO:0000256" key="1">
    <source>
        <dbReference type="ARBA" id="ARBA00004123"/>
    </source>
</evidence>
<evidence type="ECO:0000256" key="6">
    <source>
        <dbReference type="SAM" id="Coils"/>
    </source>
</evidence>
<reference evidence="8 9" key="2">
    <citation type="submission" date="2018-11" db="EMBL/GenBank/DDBJ databases">
        <authorList>
            <consortium name="Pathogen Informatics"/>
        </authorList>
    </citation>
    <scope>NUCLEOTIDE SEQUENCE [LARGE SCALE GENOMIC DNA]</scope>
</reference>
<comment type="subcellular location">
    <subcellularLocation>
        <location evidence="1">Nucleus</location>
    </subcellularLocation>
</comment>
<dbReference type="EMBL" id="UZAM01007976">
    <property type="protein sequence ID" value="VDP02516.1"/>
    <property type="molecule type" value="Genomic_DNA"/>
</dbReference>
<dbReference type="InterPro" id="IPR022786">
    <property type="entry name" value="Geminin/Multicilin"/>
</dbReference>
<dbReference type="SUPFAM" id="SSF111469">
    <property type="entry name" value="Geminin coiled-coil domain"/>
    <property type="match status" value="1"/>
</dbReference>
<gene>
    <name evidence="8" type="ORF">SBAD_LOCUS3832</name>
</gene>
<evidence type="ECO:0000256" key="5">
    <source>
        <dbReference type="ARBA" id="ARBA00023306"/>
    </source>
</evidence>
<evidence type="ECO:0000313" key="10">
    <source>
        <dbReference type="WBParaSite" id="SBAD_0000400301-mRNA-1"/>
    </source>
</evidence>
<dbReference type="OrthoDB" id="10043826at2759"/>
<keyword evidence="3 6" id="KW-0175">Coiled coil</keyword>
<dbReference type="Gene3D" id="1.20.5.1180">
    <property type="entry name" value="Geminin coiled-coil domain"/>
    <property type="match status" value="1"/>
</dbReference>
<protein>
    <submittedName>
        <fullName evidence="10">Geminin</fullName>
    </submittedName>
</protein>
<organism evidence="10">
    <name type="scientific">Soboliphyme baturini</name>
    <dbReference type="NCBI Taxonomy" id="241478"/>
    <lineage>
        <taxon>Eukaryota</taxon>
        <taxon>Metazoa</taxon>
        <taxon>Ecdysozoa</taxon>
        <taxon>Nematoda</taxon>
        <taxon>Enoplea</taxon>
        <taxon>Dorylaimia</taxon>
        <taxon>Dioctophymatida</taxon>
        <taxon>Dioctophymatoidea</taxon>
        <taxon>Soboliphymatidae</taxon>
        <taxon>Soboliphyme</taxon>
    </lineage>
</organism>
<proteinExistence type="inferred from homology"/>
<sequence>MNKLNLLPRATRSAKKEKLVKKNASKKETGVSTEPPHTVDCGSNTELSMAKLKEVVDGDQPNEVVKMLKSAVPSERYFELIAEERRKALDEALQENLQLSQEIARLREENSQLKVLAEEGLKYAEILRQVVGDEEPAN</sequence>
<dbReference type="Proteomes" id="UP000270296">
    <property type="component" value="Unassembled WGS sequence"/>
</dbReference>
<dbReference type="Pfam" id="PF07412">
    <property type="entry name" value="Geminin"/>
    <property type="match status" value="1"/>
</dbReference>
<evidence type="ECO:0000256" key="4">
    <source>
        <dbReference type="ARBA" id="ARBA00023242"/>
    </source>
</evidence>
<keyword evidence="5" id="KW-0131">Cell cycle</keyword>
<dbReference type="GO" id="GO:0005634">
    <property type="term" value="C:nucleus"/>
    <property type="evidence" value="ECO:0007669"/>
    <property type="project" value="UniProtKB-SubCell"/>
</dbReference>
<dbReference type="WBParaSite" id="SBAD_0000400301-mRNA-1">
    <property type="protein sequence ID" value="SBAD_0000400301-mRNA-1"/>
    <property type="gene ID" value="SBAD_0000400301"/>
</dbReference>
<dbReference type="GO" id="GO:0045786">
    <property type="term" value="P:negative regulation of cell cycle"/>
    <property type="evidence" value="ECO:0007669"/>
    <property type="project" value="TreeGrafter"/>
</dbReference>
<keyword evidence="9" id="KW-1185">Reference proteome</keyword>
<reference evidence="10" key="1">
    <citation type="submission" date="2016-06" db="UniProtKB">
        <authorList>
            <consortium name="WormBaseParasite"/>
        </authorList>
    </citation>
    <scope>IDENTIFICATION</scope>
</reference>
<dbReference type="PANTHER" id="PTHR13372:SF5">
    <property type="entry name" value="GEMININ"/>
    <property type="match status" value="1"/>
</dbReference>
<dbReference type="PANTHER" id="PTHR13372">
    <property type="entry name" value="GEMININ"/>
    <property type="match status" value="1"/>
</dbReference>
<evidence type="ECO:0000256" key="2">
    <source>
        <dbReference type="ARBA" id="ARBA00007979"/>
    </source>
</evidence>
<evidence type="ECO:0000313" key="9">
    <source>
        <dbReference type="Proteomes" id="UP000270296"/>
    </source>
</evidence>
<comment type="similarity">
    <text evidence="2">Belongs to the geminin family.</text>
</comment>
<feature type="region of interest" description="Disordered" evidence="7">
    <location>
        <begin position="1"/>
        <end position="43"/>
    </location>
</feature>
<keyword evidence="4" id="KW-0539">Nucleus</keyword>
<feature type="compositionally biased region" description="Basic residues" evidence="7">
    <location>
        <begin position="12"/>
        <end position="24"/>
    </location>
</feature>
<feature type="coiled-coil region" evidence="6">
    <location>
        <begin position="82"/>
        <end position="119"/>
    </location>
</feature>
<evidence type="ECO:0000256" key="3">
    <source>
        <dbReference type="ARBA" id="ARBA00023054"/>
    </source>
</evidence>
<evidence type="ECO:0000256" key="7">
    <source>
        <dbReference type="SAM" id="MobiDB-lite"/>
    </source>
</evidence>
<dbReference type="AlphaFoldDB" id="A0A183IJN6"/>